<feature type="region of interest" description="Disordered" evidence="1">
    <location>
        <begin position="137"/>
        <end position="158"/>
    </location>
</feature>
<gene>
    <name evidence="2" type="ORF">J1899_22410</name>
</gene>
<geneLocation type="plasmid" evidence="2 3">
    <name>p_unnamed</name>
</geneLocation>
<name>A0ABX8FIX9_9BACI</name>
<proteinExistence type="predicted"/>
<organism evidence="2 3">
    <name type="scientific">Cytobacillus gottheilii</name>
    <dbReference type="NCBI Taxonomy" id="859144"/>
    <lineage>
        <taxon>Bacteria</taxon>
        <taxon>Bacillati</taxon>
        <taxon>Bacillota</taxon>
        <taxon>Bacilli</taxon>
        <taxon>Bacillales</taxon>
        <taxon>Bacillaceae</taxon>
        <taxon>Cytobacillus</taxon>
    </lineage>
</organism>
<sequence>MDPKGYEAGKSTSFTPARNANWIDEFNEMLISEDISRNKLTERLIQEALKARKEGGFAKVNQPQTRQAAFGGDSITLKCDGFSEEEIRLITSPDFSYVIKNFLHRLLESHEQIGSEVIARTRTNVEKPVVIETDPPMAAESVDKSTEKTQPISEDNQVRRKASAVDALKFVKSIKME</sequence>
<dbReference type="Proteomes" id="UP000679247">
    <property type="component" value="Plasmid p_unnamed"/>
</dbReference>
<evidence type="ECO:0000313" key="2">
    <source>
        <dbReference type="EMBL" id="QVY63929.1"/>
    </source>
</evidence>
<evidence type="ECO:0000256" key="1">
    <source>
        <dbReference type="SAM" id="MobiDB-lite"/>
    </source>
</evidence>
<protein>
    <submittedName>
        <fullName evidence="2">Uncharacterized protein</fullName>
    </submittedName>
</protein>
<accession>A0ABX8FIX9</accession>
<reference evidence="2 3" key="1">
    <citation type="submission" date="2021-03" db="EMBL/GenBank/DDBJ databases">
        <title>The first data on the complete genome of the tetrodotoxin-producing bacterium.</title>
        <authorList>
            <person name="Melnikova D.I."/>
            <person name="Nijland R."/>
            <person name="Magarlamov T.Y."/>
        </authorList>
    </citation>
    <scope>NUCLEOTIDE SEQUENCE [LARGE SCALE GENOMIC DNA]</scope>
    <source>
        <strain evidence="2 3">1839</strain>
        <plasmid evidence="2 3">p_unnamed</plasmid>
    </source>
</reference>
<dbReference type="RefSeq" id="WP_214478999.1">
    <property type="nucleotide sequence ID" value="NZ_CP071710.1"/>
</dbReference>
<keyword evidence="3" id="KW-1185">Reference proteome</keyword>
<keyword evidence="2" id="KW-0614">Plasmid</keyword>
<evidence type="ECO:0000313" key="3">
    <source>
        <dbReference type="Proteomes" id="UP000679247"/>
    </source>
</evidence>
<dbReference type="EMBL" id="CP071710">
    <property type="protein sequence ID" value="QVY63929.1"/>
    <property type="molecule type" value="Genomic_DNA"/>
</dbReference>